<dbReference type="Pfam" id="PF18305">
    <property type="entry name" value="DNA_pol_A_exoN"/>
    <property type="match status" value="1"/>
</dbReference>
<evidence type="ECO:0000313" key="2">
    <source>
        <dbReference type="EMBL" id="RRQ05450.1"/>
    </source>
</evidence>
<sequence length="442" mass="47207">MVTRITAPADGLPPLRDTPASVAEVAGILARGHGPVAVDTERASSFRLDDRAFLIQLRRAGSGTVLIDPETVPRETRGLATVMNGLPWVLHAAHTDLPCLVSLGWRPAKLHDTQIAGKLLGLGQVGLAGMLEEMLGVTVAKDHGRDDWSRRPLGTDLLTYAALDVELLLDLHDEARRRLDEAGRAGWYRQECSAVLATAAHPVAVPGWRELKGVGALTSPRSLALVQRLWYVRTVAAVGADRPPATVLATSDIIAVASHPTRARETLAAVLARPGRGRGRPDRRLTVFGTSLEEALHRAVDDALGEDPAFLPVPFRSRGTAVPDHRTWREEYPLAAEISDGFRACAEDVAGDLGIGVDTLIVMKTLRSAAWTCATGAREVLLRDARLRDPDVAPDPVGVLEDFVTSVLDQRGLRPWQCGLLAPGFVATVADAVGGDPGAGLD</sequence>
<dbReference type="Pfam" id="PF01612">
    <property type="entry name" value="DNA_pol_A_exo1"/>
    <property type="match status" value="1"/>
</dbReference>
<dbReference type="InterPro" id="IPR012337">
    <property type="entry name" value="RNaseH-like_sf"/>
</dbReference>
<dbReference type="PANTHER" id="PTHR47649">
    <property type="entry name" value="RIBONUCLEASE D"/>
    <property type="match status" value="1"/>
</dbReference>
<keyword evidence="3" id="KW-1185">Reference proteome</keyword>
<dbReference type="SMART" id="SM00474">
    <property type="entry name" value="35EXOc"/>
    <property type="match status" value="1"/>
</dbReference>
<dbReference type="InterPro" id="IPR041605">
    <property type="entry name" value="Exo_C"/>
</dbReference>
<dbReference type="GO" id="GO:0000166">
    <property type="term" value="F:nucleotide binding"/>
    <property type="evidence" value="ECO:0007669"/>
    <property type="project" value="InterPro"/>
</dbReference>
<dbReference type="RefSeq" id="WP_125174088.1">
    <property type="nucleotide sequence ID" value="NZ_JBHYBM010000301.1"/>
</dbReference>
<feature type="domain" description="3'-5' exonuclease" evidence="1">
    <location>
        <begin position="16"/>
        <end position="180"/>
    </location>
</feature>
<gene>
    <name evidence="2" type="ORF">CXF42_01315</name>
</gene>
<dbReference type="Gene3D" id="3.30.420.10">
    <property type="entry name" value="Ribonuclease H-like superfamily/Ribonuclease H"/>
    <property type="match status" value="1"/>
</dbReference>
<dbReference type="InterPro" id="IPR044876">
    <property type="entry name" value="HRDC_dom_sf"/>
</dbReference>
<dbReference type="Proteomes" id="UP000278422">
    <property type="component" value="Unassembled WGS sequence"/>
</dbReference>
<protein>
    <submittedName>
        <fullName evidence="2">Ribonuclease D</fullName>
    </submittedName>
</protein>
<dbReference type="Gene3D" id="1.10.150.80">
    <property type="entry name" value="HRDC domain"/>
    <property type="match status" value="2"/>
</dbReference>
<dbReference type="EMBL" id="PQNQ01000002">
    <property type="protein sequence ID" value="RRQ05450.1"/>
    <property type="molecule type" value="Genomic_DNA"/>
</dbReference>
<comment type="caution">
    <text evidence="2">The sequence shown here is derived from an EMBL/GenBank/DDBJ whole genome shotgun (WGS) entry which is preliminary data.</text>
</comment>
<proteinExistence type="predicted"/>
<accession>A0A3R8PGI6</accession>
<reference evidence="2 3" key="1">
    <citation type="submission" date="2018-01" db="EMBL/GenBank/DDBJ databases">
        <title>Twenty Corynebacterium bovis Genomes.</title>
        <authorList>
            <person name="Gulvik C.A."/>
        </authorList>
    </citation>
    <scope>NUCLEOTIDE SEQUENCE [LARGE SCALE GENOMIC DNA]</scope>
    <source>
        <strain evidence="2 3">16-2004</strain>
    </source>
</reference>
<name>A0A3R8PGI6_9CORY</name>
<dbReference type="InterPro" id="IPR036397">
    <property type="entry name" value="RNaseH_sf"/>
</dbReference>
<dbReference type="PANTHER" id="PTHR47649:SF1">
    <property type="entry name" value="RIBONUCLEASE D"/>
    <property type="match status" value="1"/>
</dbReference>
<dbReference type="GO" id="GO:0003676">
    <property type="term" value="F:nucleic acid binding"/>
    <property type="evidence" value="ECO:0007669"/>
    <property type="project" value="InterPro"/>
</dbReference>
<dbReference type="GO" id="GO:0008408">
    <property type="term" value="F:3'-5' exonuclease activity"/>
    <property type="evidence" value="ECO:0007669"/>
    <property type="project" value="InterPro"/>
</dbReference>
<dbReference type="InterPro" id="IPR002562">
    <property type="entry name" value="3'-5'_exonuclease_dom"/>
</dbReference>
<evidence type="ECO:0000313" key="3">
    <source>
        <dbReference type="Proteomes" id="UP000278422"/>
    </source>
</evidence>
<dbReference type="SUPFAM" id="SSF47819">
    <property type="entry name" value="HRDC-like"/>
    <property type="match status" value="1"/>
</dbReference>
<dbReference type="InterPro" id="IPR051086">
    <property type="entry name" value="RNase_D-like"/>
</dbReference>
<dbReference type="AlphaFoldDB" id="A0A3R8PGI6"/>
<dbReference type="InterPro" id="IPR010997">
    <property type="entry name" value="HRDC-like_sf"/>
</dbReference>
<evidence type="ECO:0000259" key="1">
    <source>
        <dbReference type="SMART" id="SM00474"/>
    </source>
</evidence>
<dbReference type="SUPFAM" id="SSF53098">
    <property type="entry name" value="Ribonuclease H-like"/>
    <property type="match status" value="1"/>
</dbReference>
<organism evidence="2 3">
    <name type="scientific">Corynebacterium bovis</name>
    <dbReference type="NCBI Taxonomy" id="36808"/>
    <lineage>
        <taxon>Bacteria</taxon>
        <taxon>Bacillati</taxon>
        <taxon>Actinomycetota</taxon>
        <taxon>Actinomycetes</taxon>
        <taxon>Mycobacteriales</taxon>
        <taxon>Corynebacteriaceae</taxon>
        <taxon>Corynebacterium</taxon>
    </lineage>
</organism>
<dbReference type="GO" id="GO:0006139">
    <property type="term" value="P:nucleobase-containing compound metabolic process"/>
    <property type="evidence" value="ECO:0007669"/>
    <property type="project" value="InterPro"/>
</dbReference>
<dbReference type="CDD" id="cd06142">
    <property type="entry name" value="RNaseD_exo"/>
    <property type="match status" value="1"/>
</dbReference>